<evidence type="ECO:0000313" key="3">
    <source>
        <dbReference type="Proteomes" id="UP001151760"/>
    </source>
</evidence>
<evidence type="ECO:0000256" key="1">
    <source>
        <dbReference type="SAM" id="MobiDB-lite"/>
    </source>
</evidence>
<reference evidence="2" key="1">
    <citation type="journal article" date="2022" name="Int. J. Mol. Sci.">
        <title>Draft Genome of Tanacetum Coccineum: Genomic Comparison of Closely Related Tanacetum-Family Plants.</title>
        <authorList>
            <person name="Yamashiro T."/>
            <person name="Shiraishi A."/>
            <person name="Nakayama K."/>
            <person name="Satake H."/>
        </authorList>
    </citation>
    <scope>NUCLEOTIDE SEQUENCE</scope>
</reference>
<accession>A0ABQ5BAF8</accession>
<proteinExistence type="predicted"/>
<feature type="region of interest" description="Disordered" evidence="1">
    <location>
        <begin position="50"/>
        <end position="77"/>
    </location>
</feature>
<gene>
    <name evidence="2" type="ORF">Tco_0858857</name>
</gene>
<dbReference type="Proteomes" id="UP001151760">
    <property type="component" value="Unassembled WGS sequence"/>
</dbReference>
<keyword evidence="3" id="KW-1185">Reference proteome</keyword>
<feature type="compositionally biased region" description="Polar residues" evidence="1">
    <location>
        <begin position="634"/>
        <end position="644"/>
    </location>
</feature>
<reference evidence="2" key="2">
    <citation type="submission" date="2022-01" db="EMBL/GenBank/DDBJ databases">
        <authorList>
            <person name="Yamashiro T."/>
            <person name="Shiraishi A."/>
            <person name="Satake H."/>
            <person name="Nakayama K."/>
        </authorList>
    </citation>
    <scope>NUCLEOTIDE SEQUENCE</scope>
</reference>
<name>A0ABQ5BAF8_9ASTR</name>
<sequence length="644" mass="71972">MANLFPNDDANALVPNFNIGFVPNPGHAHFANNNNNNGWIEWDVPLGEMDEPMVDSESDEEEMDDEDDDGDVVDAPNPCPKTIYGKLSLPSHSPELPDMMNHKEDAEESLSLMLKALLHHHASMQILAFCFRVHSSTNDDSTAYGVSNSSGHNSQYEHTSSYSLLANQSSCPQLDHEDLEQLNEFDLEEIDLKWQVAMISMRMKKFYKKTGRSYNLMPRNGGFDKTKTQSLEDAPQENLYFDGLQSSGHRHRDRLQYQLMAARNQLIMHRTGNKATWLNIKIFNGGSVAFGGSKKMCDKKNKVLFTDTECLVLSLKFKLADENQVLLRIPRQNNMYNFNLENIVPSGGVACLIAKATTDESNKWHRQELDANLMFSAEALRIASLPKITGGTFFFKEGAAKASSVLNTVNTDSTPGIVLLVLMVATILSTVTDLDDSEYCSLRIWYDDILLMDLTPIHPLNLILGDPKSAVQNKEELLQFKIQKFGILVDLHLWGKKAIGTKWAFSEIRRGKSLYEVFSVQKNLDHSDEFHGVIWVLELSLEDDIVVEASPLHYALTVSPVVSTTFVEQFWRSAKSKSIINNVRDCTPLFDSMLVQPTEDEGDTLERQSEPQPIPSPPHLKGSGGNHGGQSSSDRSLSGNIGGT</sequence>
<feature type="region of interest" description="Disordered" evidence="1">
    <location>
        <begin position="599"/>
        <end position="644"/>
    </location>
</feature>
<feature type="compositionally biased region" description="Acidic residues" evidence="1">
    <location>
        <begin position="50"/>
        <end position="72"/>
    </location>
</feature>
<protein>
    <submittedName>
        <fullName evidence="2">Uncharacterized protein</fullName>
    </submittedName>
</protein>
<organism evidence="2 3">
    <name type="scientific">Tanacetum coccineum</name>
    <dbReference type="NCBI Taxonomy" id="301880"/>
    <lineage>
        <taxon>Eukaryota</taxon>
        <taxon>Viridiplantae</taxon>
        <taxon>Streptophyta</taxon>
        <taxon>Embryophyta</taxon>
        <taxon>Tracheophyta</taxon>
        <taxon>Spermatophyta</taxon>
        <taxon>Magnoliopsida</taxon>
        <taxon>eudicotyledons</taxon>
        <taxon>Gunneridae</taxon>
        <taxon>Pentapetalae</taxon>
        <taxon>asterids</taxon>
        <taxon>campanulids</taxon>
        <taxon>Asterales</taxon>
        <taxon>Asteraceae</taxon>
        <taxon>Asteroideae</taxon>
        <taxon>Anthemideae</taxon>
        <taxon>Anthemidinae</taxon>
        <taxon>Tanacetum</taxon>
    </lineage>
</organism>
<comment type="caution">
    <text evidence="2">The sequence shown here is derived from an EMBL/GenBank/DDBJ whole genome shotgun (WGS) entry which is preliminary data.</text>
</comment>
<evidence type="ECO:0000313" key="2">
    <source>
        <dbReference type="EMBL" id="GJT11815.1"/>
    </source>
</evidence>
<dbReference type="EMBL" id="BQNB010013098">
    <property type="protein sequence ID" value="GJT11815.1"/>
    <property type="molecule type" value="Genomic_DNA"/>
</dbReference>